<evidence type="ECO:0000313" key="5">
    <source>
        <dbReference type="Proteomes" id="UP000004816"/>
    </source>
</evidence>
<dbReference type="GO" id="GO:0016020">
    <property type="term" value="C:membrane"/>
    <property type="evidence" value="ECO:0007669"/>
    <property type="project" value="TreeGrafter"/>
</dbReference>
<comment type="similarity">
    <text evidence="1">Belongs to the short-chain dehydrogenases/reductases (SDR) family.</text>
</comment>
<dbReference type="SMART" id="SM00822">
    <property type="entry name" value="PKS_KR"/>
    <property type="match status" value="1"/>
</dbReference>
<evidence type="ECO:0000256" key="2">
    <source>
        <dbReference type="ARBA" id="ARBA00023002"/>
    </source>
</evidence>
<dbReference type="InterPro" id="IPR057326">
    <property type="entry name" value="KR_dom"/>
</dbReference>
<dbReference type="InterPro" id="IPR057313">
    <property type="entry name" value="Maqu_2507-like"/>
</dbReference>
<dbReference type="Pfam" id="PF07993">
    <property type="entry name" value="NAD_binding_4"/>
    <property type="match status" value="1"/>
</dbReference>
<dbReference type="STRING" id="679197.HMPREF9336_00022"/>
<dbReference type="HOGENOM" id="CLU_026975_0_0_11"/>
<proteinExistence type="inferred from homology"/>
<dbReference type="InterPro" id="IPR013120">
    <property type="entry name" value="FAR_NAD-bd"/>
</dbReference>
<dbReference type="Pfam" id="PF00106">
    <property type="entry name" value="adh_short"/>
    <property type="match status" value="1"/>
</dbReference>
<dbReference type="SUPFAM" id="SSF51735">
    <property type="entry name" value="NAD(P)-binding Rossmann-fold domains"/>
    <property type="match status" value="2"/>
</dbReference>
<keyword evidence="5" id="KW-1185">Reference proteome</keyword>
<dbReference type="AlphaFoldDB" id="E5XKK3"/>
<dbReference type="RefSeq" id="WP_007466608.1">
    <property type="nucleotide sequence ID" value="NZ_KI391954.1"/>
</dbReference>
<keyword evidence="2" id="KW-0560">Oxidoreductase</keyword>
<name>E5XKK3_SEGRC</name>
<organism evidence="4 5">
    <name type="scientific">Segniliparus rugosus (strain ATCC BAA-974 / DSM 45345 / CCUG 50838 / CIP 108380 / JCM 13579 / CDC 945)</name>
    <dbReference type="NCBI Taxonomy" id="679197"/>
    <lineage>
        <taxon>Bacteria</taxon>
        <taxon>Bacillati</taxon>
        <taxon>Actinomycetota</taxon>
        <taxon>Actinomycetes</taxon>
        <taxon>Mycobacteriales</taxon>
        <taxon>Segniliparaceae</taxon>
        <taxon>Segniliparus</taxon>
    </lineage>
</organism>
<dbReference type="eggNOG" id="COG1028">
    <property type="taxonomic scope" value="Bacteria"/>
</dbReference>
<accession>E5XKK3</accession>
<dbReference type="Gene3D" id="3.40.50.720">
    <property type="entry name" value="NAD(P)-binding Rossmann-like Domain"/>
    <property type="match status" value="2"/>
</dbReference>
<dbReference type="Proteomes" id="UP000004816">
    <property type="component" value="Unassembled WGS sequence"/>
</dbReference>
<dbReference type="PANTHER" id="PTHR44196:SF1">
    <property type="entry name" value="DEHYDROGENASE_REDUCTASE SDR FAMILY MEMBER 7B"/>
    <property type="match status" value="1"/>
</dbReference>
<dbReference type="InterPro" id="IPR002347">
    <property type="entry name" value="SDR_fam"/>
</dbReference>
<gene>
    <name evidence="4" type="ORF">HMPREF9336_00022</name>
</gene>
<dbReference type="NCBIfam" id="NF005539">
    <property type="entry name" value="PRK07201.1"/>
    <property type="match status" value="1"/>
</dbReference>
<feature type="domain" description="Ketoreductase" evidence="3">
    <location>
        <begin position="393"/>
        <end position="574"/>
    </location>
</feature>
<dbReference type="GO" id="GO:0016491">
    <property type="term" value="F:oxidoreductase activity"/>
    <property type="evidence" value="ECO:0007669"/>
    <property type="project" value="UniProtKB-KW"/>
</dbReference>
<dbReference type="InterPro" id="IPR036291">
    <property type="entry name" value="NAD(P)-bd_dom_sf"/>
</dbReference>
<dbReference type="PANTHER" id="PTHR44196">
    <property type="entry name" value="DEHYDROGENASE/REDUCTASE SDR FAMILY MEMBER 7B"/>
    <property type="match status" value="1"/>
</dbReference>
<dbReference type="CDD" id="cd05233">
    <property type="entry name" value="SDR_c"/>
    <property type="match status" value="1"/>
</dbReference>
<comment type="caution">
    <text evidence="4">The sequence shown here is derived from an EMBL/GenBank/DDBJ whole genome shotgun (WGS) entry which is preliminary data.</text>
</comment>
<dbReference type="PRINTS" id="PR00081">
    <property type="entry name" value="GDHRDH"/>
</dbReference>
<sequence length="705" mass="76609">MSTPPPADLPDAPSASATRYLVTGGTGFIGRNVIARLLERDPGAVVHALVRHESVQKLDKLKAALPGGDRVFALVGDITEPGFGLDVSPAGAALPRVDHLVHLAASYDMAAPEPVNRATNVEGTRNAIAVARQLGAALHHVSSTAVAGDRRGEFTEEDFDLGQGFFNSYQETKFEAERLVREAVDLTWRVYRPSAVLGDSRTGAIDKIDGPYYFFPMLARLAKLPKLLPLLIPDVGPQNYVPVDFVADGIVALIHSSTAPGASGQRVFHLVSPKMQPFAELYRALAPAIGGPRRAFSIPKPLVDPFLALLRSKALSTARDLWFRGNHIPPDVFDLMGIPTTFAAAETEAALAPDGVRCPALASYGPKIWDYWHDNLDPYRFDRPHPDGPLVGKVVLVTGASSGIGRATAIKSAEKGAVVLLVARSGEDLDVVAEEIRAKGGTAHPYVCDITDPDAADLLVKTVLADHDHVDILVNNAGRSIRRTADKTLGRFHDLERTIAINYYGAARLILALLPRMRARRCGHIVNVTTVGVQSRISRFSAYIASKTALEGFSDCVAAEVFSDNITFTNIRMPLIRTPMIAPTEDYQTVRAATPEKAAAMVLRGMVERPAQIDTPMGTGAELFRIFFPKLNAWLLHQHFLSEEESLAAAGQLSGDEIELQERRAPSAIPHNANPVMNRIRRGARKLRLNHYGRRVANLLLPVHW</sequence>
<reference evidence="4 5" key="1">
    <citation type="journal article" date="2011" name="Stand. Genomic Sci.">
        <title>High quality draft genome sequence of Segniliparus rugosus CDC 945(T)= (ATCC BAA-974(T)).</title>
        <authorList>
            <person name="Earl A.M."/>
            <person name="Desjardins C.A."/>
            <person name="Fitzgerald M.G."/>
            <person name="Arachchi H.M."/>
            <person name="Zeng Q."/>
            <person name="Mehta T."/>
            <person name="Griggs A."/>
            <person name="Birren B.W."/>
            <person name="Toney N.C."/>
            <person name="Carr J."/>
            <person name="Posey J."/>
            <person name="Butler W.R."/>
        </authorList>
    </citation>
    <scope>NUCLEOTIDE SEQUENCE [LARGE SCALE GENOMIC DNA]</scope>
    <source>
        <strain evidence="5">ATCC BAA-974 / DSM 45345 / CCUG 50838 / CIP 108380 / JCM 13579 / CDC 945</strain>
    </source>
</reference>
<evidence type="ECO:0000259" key="3">
    <source>
        <dbReference type="SMART" id="SM00822"/>
    </source>
</evidence>
<dbReference type="eggNOG" id="COG3320">
    <property type="taxonomic scope" value="Bacteria"/>
</dbReference>
<dbReference type="OrthoDB" id="9810734at2"/>
<evidence type="ECO:0000256" key="1">
    <source>
        <dbReference type="ARBA" id="ARBA00006484"/>
    </source>
</evidence>
<dbReference type="PRINTS" id="PR00080">
    <property type="entry name" value="SDRFAMILY"/>
</dbReference>
<protein>
    <recommendedName>
        <fullName evidence="3">Ketoreductase domain-containing protein</fullName>
    </recommendedName>
</protein>
<dbReference type="CDD" id="cd05263">
    <property type="entry name" value="MupV_like_SDR_e"/>
    <property type="match status" value="1"/>
</dbReference>
<dbReference type="EMBL" id="ACZI02000003">
    <property type="protein sequence ID" value="EFV15115.1"/>
    <property type="molecule type" value="Genomic_DNA"/>
</dbReference>
<evidence type="ECO:0000313" key="4">
    <source>
        <dbReference type="EMBL" id="EFV15115.1"/>
    </source>
</evidence>